<evidence type="ECO:0008006" key="2">
    <source>
        <dbReference type="Google" id="ProtNLM"/>
    </source>
</evidence>
<proteinExistence type="predicted"/>
<evidence type="ECO:0000313" key="1">
    <source>
        <dbReference type="EMBL" id="HGU31776.1"/>
    </source>
</evidence>
<name>A0A7C4RQW8_9BACT</name>
<protein>
    <recommendedName>
        <fullName evidence="2">Type II secretion system protein M</fullName>
    </recommendedName>
</protein>
<dbReference type="AlphaFoldDB" id="A0A7C4RQW8"/>
<comment type="caution">
    <text evidence="1">The sequence shown here is derived from an EMBL/GenBank/DDBJ whole genome shotgun (WGS) entry which is preliminary data.</text>
</comment>
<gene>
    <name evidence="1" type="ORF">ENS29_02850</name>
</gene>
<reference evidence="1" key="1">
    <citation type="journal article" date="2020" name="mSystems">
        <title>Genome- and Community-Level Interaction Insights into Carbon Utilization and Element Cycling Functions of Hydrothermarchaeota in Hydrothermal Sediment.</title>
        <authorList>
            <person name="Zhou Z."/>
            <person name="Liu Y."/>
            <person name="Xu W."/>
            <person name="Pan J."/>
            <person name="Luo Z.H."/>
            <person name="Li M."/>
        </authorList>
    </citation>
    <scope>NUCLEOTIDE SEQUENCE [LARGE SCALE GENOMIC DNA]</scope>
    <source>
        <strain evidence="1">SpSt-477</strain>
    </source>
</reference>
<accession>A0A7C4RQW8</accession>
<organism evidence="1">
    <name type="scientific">Desulfatirhabdium butyrativorans</name>
    <dbReference type="NCBI Taxonomy" id="340467"/>
    <lineage>
        <taxon>Bacteria</taxon>
        <taxon>Pseudomonadati</taxon>
        <taxon>Thermodesulfobacteriota</taxon>
        <taxon>Desulfobacteria</taxon>
        <taxon>Desulfobacterales</taxon>
        <taxon>Desulfatirhabdiaceae</taxon>
        <taxon>Desulfatirhabdium</taxon>
    </lineage>
</organism>
<dbReference type="EMBL" id="DSUH01000064">
    <property type="protein sequence ID" value="HGU31776.1"/>
    <property type="molecule type" value="Genomic_DNA"/>
</dbReference>
<sequence length="175" mass="20108">MGFLRLSIREKRVITLLAILLSGLLLYEGIWVPVSAWRQRLHMAVSVKKRQALELAALVDASNGLQERLQAIRKQIEERPVDFDLFSFLRRIADSLEMGTHITAMKPLQTETVGPYRLVRMEVKWKDIEWVPLLQWMAQVEGSGHSVRVQKLVIIPSPENPTMLEASIQVQTLER</sequence>